<proteinExistence type="predicted"/>
<dbReference type="InterPro" id="IPR000914">
    <property type="entry name" value="SBP_5_dom"/>
</dbReference>
<dbReference type="InterPro" id="IPR039424">
    <property type="entry name" value="SBP_5"/>
</dbReference>
<dbReference type="SUPFAM" id="SSF53850">
    <property type="entry name" value="Periplasmic binding protein-like II"/>
    <property type="match status" value="1"/>
</dbReference>
<dbReference type="OrthoDB" id="774at2"/>
<gene>
    <name evidence="3" type="ordered locus">Amico_0468</name>
</gene>
<reference evidence="3 4" key="1">
    <citation type="journal article" date="2010" name="Stand. Genomic Sci.">
        <title>Complete genome sequence of Aminobacterium colombiense type strain (ALA-1).</title>
        <authorList>
            <person name="Chertkov O."/>
            <person name="Sikorski J."/>
            <person name="Brambilla E."/>
            <person name="Lapidus A."/>
            <person name="Copeland A."/>
            <person name="Glavina Del Rio T."/>
            <person name="Nolan M."/>
            <person name="Lucas S."/>
            <person name="Tice H."/>
            <person name="Cheng J.F."/>
            <person name="Han C."/>
            <person name="Detter J.C."/>
            <person name="Bruce D."/>
            <person name="Tapia R."/>
            <person name="Goodwin L."/>
            <person name="Pitluck S."/>
            <person name="Liolios K."/>
            <person name="Ivanova N."/>
            <person name="Mavromatis K."/>
            <person name="Ovchinnikova G."/>
            <person name="Pati A."/>
            <person name="Chen A."/>
            <person name="Palaniappan K."/>
            <person name="Land M."/>
            <person name="Hauser L."/>
            <person name="Chang Y.J."/>
            <person name="Jeffries C.D."/>
            <person name="Spring S."/>
            <person name="Rohde M."/>
            <person name="Goker M."/>
            <person name="Bristow J."/>
            <person name="Eisen J.A."/>
            <person name="Markowitz V."/>
            <person name="Hugenholtz P."/>
            <person name="Kyrpides N.C."/>
            <person name="Klenk H.P."/>
        </authorList>
    </citation>
    <scope>NUCLEOTIDE SEQUENCE [LARGE SCALE GENOMIC DNA]</scope>
    <source>
        <strain evidence="4">DSM 12261 / ALA-1</strain>
    </source>
</reference>
<dbReference type="Proteomes" id="UP000002366">
    <property type="component" value="Chromosome"/>
</dbReference>
<dbReference type="Gene3D" id="3.10.105.10">
    <property type="entry name" value="Dipeptide-binding Protein, Domain 3"/>
    <property type="match status" value="1"/>
</dbReference>
<dbReference type="GO" id="GO:0042597">
    <property type="term" value="C:periplasmic space"/>
    <property type="evidence" value="ECO:0007669"/>
    <property type="project" value="UniProtKB-ARBA"/>
</dbReference>
<feature type="domain" description="Solute-binding protein family 5" evidence="2">
    <location>
        <begin position="69"/>
        <end position="419"/>
    </location>
</feature>
<dbReference type="PIRSF" id="PIRSF002741">
    <property type="entry name" value="MppA"/>
    <property type="match status" value="1"/>
</dbReference>
<feature type="chain" id="PRO_5003070641" evidence="1">
    <location>
        <begin position="29"/>
        <end position="512"/>
    </location>
</feature>
<organism evidence="3 4">
    <name type="scientific">Aminobacterium colombiense (strain DSM 12261 / ALA-1)</name>
    <dbReference type="NCBI Taxonomy" id="572547"/>
    <lineage>
        <taxon>Bacteria</taxon>
        <taxon>Thermotogati</taxon>
        <taxon>Synergistota</taxon>
        <taxon>Synergistia</taxon>
        <taxon>Synergistales</taxon>
        <taxon>Aminobacteriaceae</taxon>
        <taxon>Aminobacterium</taxon>
    </lineage>
</organism>
<keyword evidence="1" id="KW-0732">Signal</keyword>
<evidence type="ECO:0000256" key="1">
    <source>
        <dbReference type="SAM" id="SignalP"/>
    </source>
</evidence>
<dbReference type="PANTHER" id="PTHR30290:SF83">
    <property type="entry name" value="ABC TRANSPORTER SUBSTRATE-BINDING PROTEIN"/>
    <property type="match status" value="1"/>
</dbReference>
<evidence type="ECO:0000313" key="4">
    <source>
        <dbReference type="Proteomes" id="UP000002366"/>
    </source>
</evidence>
<dbReference type="EMBL" id="CP001997">
    <property type="protein sequence ID" value="ADE56609.1"/>
    <property type="molecule type" value="Genomic_DNA"/>
</dbReference>
<dbReference type="PANTHER" id="PTHR30290">
    <property type="entry name" value="PERIPLASMIC BINDING COMPONENT OF ABC TRANSPORTER"/>
    <property type="match status" value="1"/>
</dbReference>
<feature type="signal peptide" evidence="1">
    <location>
        <begin position="1"/>
        <end position="28"/>
    </location>
</feature>
<dbReference type="AlphaFoldDB" id="D5EDH7"/>
<protein>
    <submittedName>
        <fullName evidence="3">Extracellular solute-binding protein family 5</fullName>
    </submittedName>
</protein>
<evidence type="ECO:0000313" key="3">
    <source>
        <dbReference type="EMBL" id="ADE56609.1"/>
    </source>
</evidence>
<dbReference type="STRING" id="572547.Amico_0468"/>
<accession>D5EDH7</accession>
<evidence type="ECO:0000259" key="2">
    <source>
        <dbReference type="Pfam" id="PF00496"/>
    </source>
</evidence>
<dbReference type="KEGG" id="aco:Amico_0468"/>
<dbReference type="InterPro" id="IPR030678">
    <property type="entry name" value="Peptide/Ni-bd"/>
</dbReference>
<dbReference type="RefSeq" id="WP_013047875.1">
    <property type="nucleotide sequence ID" value="NC_014011.1"/>
</dbReference>
<dbReference type="GO" id="GO:1904680">
    <property type="term" value="F:peptide transmembrane transporter activity"/>
    <property type="evidence" value="ECO:0007669"/>
    <property type="project" value="TreeGrafter"/>
</dbReference>
<keyword evidence="4" id="KW-1185">Reference proteome</keyword>
<dbReference type="GO" id="GO:0015833">
    <property type="term" value="P:peptide transport"/>
    <property type="evidence" value="ECO:0007669"/>
    <property type="project" value="TreeGrafter"/>
</dbReference>
<dbReference type="eggNOG" id="COG0747">
    <property type="taxonomic scope" value="Bacteria"/>
</dbReference>
<sequence length="512" mass="55846">MKRCIFFAVCLSLFMFCLSLTPAWSASAQPLTIVSAWEASGMDPVVSGFVFTRMGCLETLVTSDKKGGIEPRLATNWSVSEDGLTWTFNLRKNVVFHDGTLLTGETAALSLNRTLAKGSIFKGTPVKGFSGDGTKILATTESPFSALPAYLVHYSAAISAPASFDSEGKAITVIGTGFYRMTSFKEGKIIDFEGFDKYWGGKPAINEARYFAVSNPETRVLLAESGEGDIVVDIPAEAALRLRENKNLTVISDPLPRVRLLTVNSALPFFSNAKVRSALSYLIDRESITTALLKNSNAAATQLFPPVSAWHNKNLAPLAYDPEKGRALLKEEGWVPAGKEGILTKDGHPFAFEILTYAGRPDLPLIAEVIQQALKNEGIAVSIRVEKSSMVPERHKNGTLETAFIARNFGFVADPIGTLTSDFGPEKERGGWGAMNWSSPLFDDALTTYGQTFASEKQKPLRGTMTSILQEELPVIPVAWYDNHVTINKRVKGVSLDPSEVRPYPEGVEWSE</sequence>
<dbReference type="GO" id="GO:0043190">
    <property type="term" value="C:ATP-binding cassette (ABC) transporter complex"/>
    <property type="evidence" value="ECO:0007669"/>
    <property type="project" value="InterPro"/>
</dbReference>
<dbReference type="HOGENOM" id="CLU_017028_7_5_0"/>
<dbReference type="Pfam" id="PF00496">
    <property type="entry name" value="SBP_bac_5"/>
    <property type="match status" value="1"/>
</dbReference>
<dbReference type="CDD" id="cd08490">
    <property type="entry name" value="PBP2_NikA_DppA_OppA_like_3"/>
    <property type="match status" value="1"/>
</dbReference>
<dbReference type="Gene3D" id="3.40.190.10">
    <property type="entry name" value="Periplasmic binding protein-like II"/>
    <property type="match status" value="1"/>
</dbReference>
<name>D5EDH7_AMICL</name>